<organism evidence="1 2">
    <name type="scientific">Paradesertivirga mongoliensis</name>
    <dbReference type="NCBI Taxonomy" id="2100740"/>
    <lineage>
        <taxon>Bacteria</taxon>
        <taxon>Pseudomonadati</taxon>
        <taxon>Bacteroidota</taxon>
        <taxon>Sphingobacteriia</taxon>
        <taxon>Sphingobacteriales</taxon>
        <taxon>Sphingobacteriaceae</taxon>
        <taxon>Paradesertivirga</taxon>
    </lineage>
</organism>
<comment type="caution">
    <text evidence="1">The sequence shown here is derived from an EMBL/GenBank/DDBJ whole genome shotgun (WGS) entry which is preliminary data.</text>
</comment>
<gene>
    <name evidence="1" type="ORF">ACFSJU_07635</name>
</gene>
<dbReference type="EMBL" id="JBHUHZ010000001">
    <property type="protein sequence ID" value="MFD2162260.1"/>
    <property type="molecule type" value="Genomic_DNA"/>
</dbReference>
<keyword evidence="2" id="KW-1185">Reference proteome</keyword>
<reference evidence="2" key="1">
    <citation type="journal article" date="2019" name="Int. J. Syst. Evol. Microbiol.">
        <title>The Global Catalogue of Microorganisms (GCM) 10K type strain sequencing project: providing services to taxonomists for standard genome sequencing and annotation.</title>
        <authorList>
            <consortium name="The Broad Institute Genomics Platform"/>
            <consortium name="The Broad Institute Genome Sequencing Center for Infectious Disease"/>
            <person name="Wu L."/>
            <person name="Ma J."/>
        </authorList>
    </citation>
    <scope>NUCLEOTIDE SEQUENCE [LARGE SCALE GENOMIC DNA]</scope>
    <source>
        <strain evidence="2">KCTC 42217</strain>
    </source>
</reference>
<protein>
    <submittedName>
        <fullName evidence="1">Uncharacterized protein</fullName>
    </submittedName>
</protein>
<dbReference type="Proteomes" id="UP001597387">
    <property type="component" value="Unassembled WGS sequence"/>
</dbReference>
<name>A0ABW4ZK16_9SPHI</name>
<accession>A0ABW4ZK16</accession>
<proteinExistence type="predicted"/>
<dbReference type="RefSeq" id="WP_255903970.1">
    <property type="nucleotide sequence ID" value="NZ_JAFMZO010000003.1"/>
</dbReference>
<sequence length="119" mass="13955">MRKNKYEMIWLSFVNVKAKDGIEFNSLIDIEEPTDRKYIGAWANILVKSESIPEAIDIISQGLSELRFELVFIDKIENFMSLVEAKEVDEMVIKEADWLLKSDFVFKISDRIFPYDNVK</sequence>
<evidence type="ECO:0000313" key="1">
    <source>
        <dbReference type="EMBL" id="MFD2162260.1"/>
    </source>
</evidence>
<evidence type="ECO:0000313" key="2">
    <source>
        <dbReference type="Proteomes" id="UP001597387"/>
    </source>
</evidence>